<evidence type="ECO:0000259" key="7">
    <source>
        <dbReference type="PROSITE" id="PS50026"/>
    </source>
</evidence>
<proteinExistence type="predicted"/>
<sequence length="168" mass="18814">MEPCLPNPCSNDGKCTPLSVDSYNCTCSEGYYGSRCTESDYCALNGGNTFCGDADCKNEQGLKIYYCSCASGQYFDYASRKCLDLDFCPLMKCGENEECRGSRCWCKENYKRDNSTGDCERITYLRFSTDMTQGKTDKRQVTKCKTAECSMSQGMDAISHRIASFNSK</sequence>
<keyword evidence="4 6" id="KW-1015">Disulfide bond</keyword>
<feature type="disulfide bond" evidence="6">
    <location>
        <begin position="27"/>
        <end position="36"/>
    </location>
</feature>
<dbReference type="AlphaFoldDB" id="A0A4Y2E0E2"/>
<accession>A0A4Y2E0E2</accession>
<keyword evidence="1 6" id="KW-0245">EGF-like domain</keyword>
<dbReference type="Pfam" id="PF00008">
    <property type="entry name" value="EGF"/>
    <property type="match status" value="1"/>
</dbReference>
<dbReference type="SMART" id="SM00181">
    <property type="entry name" value="EGF"/>
    <property type="match status" value="3"/>
</dbReference>
<dbReference type="CDD" id="cd00054">
    <property type="entry name" value="EGF_CA"/>
    <property type="match status" value="1"/>
</dbReference>
<dbReference type="PROSITE" id="PS01186">
    <property type="entry name" value="EGF_2"/>
    <property type="match status" value="1"/>
</dbReference>
<evidence type="ECO:0000256" key="5">
    <source>
        <dbReference type="ARBA" id="ARBA00023180"/>
    </source>
</evidence>
<evidence type="ECO:0000256" key="2">
    <source>
        <dbReference type="ARBA" id="ARBA00022729"/>
    </source>
</evidence>
<evidence type="ECO:0000313" key="9">
    <source>
        <dbReference type="Proteomes" id="UP000499080"/>
    </source>
</evidence>
<dbReference type="SUPFAM" id="SSF57196">
    <property type="entry name" value="EGF/Laminin"/>
    <property type="match status" value="1"/>
</dbReference>
<dbReference type="InterPro" id="IPR000742">
    <property type="entry name" value="EGF"/>
</dbReference>
<feature type="domain" description="EGF-like" evidence="7">
    <location>
        <begin position="1"/>
        <end position="37"/>
    </location>
</feature>
<protein>
    <recommendedName>
        <fullName evidence="7">EGF-like domain-containing protein</fullName>
    </recommendedName>
</protein>
<comment type="caution">
    <text evidence="6">Lacks conserved residue(s) required for the propagation of feature annotation.</text>
</comment>
<keyword evidence="5" id="KW-0325">Glycoprotein</keyword>
<dbReference type="FunFam" id="2.10.25.10:FF:000255">
    <property type="entry name" value="Sushi, nidogen and EGF-like domains 1"/>
    <property type="match status" value="1"/>
</dbReference>
<comment type="caution">
    <text evidence="8">The sequence shown here is derived from an EMBL/GenBank/DDBJ whole genome shotgun (WGS) entry which is preliminary data.</text>
</comment>
<reference evidence="8 9" key="1">
    <citation type="journal article" date="2019" name="Sci. Rep.">
        <title>Orb-weaving spider Araneus ventricosus genome elucidates the spidroin gene catalogue.</title>
        <authorList>
            <person name="Kono N."/>
            <person name="Nakamura H."/>
            <person name="Ohtoshi R."/>
            <person name="Moran D.A.P."/>
            <person name="Shinohara A."/>
            <person name="Yoshida Y."/>
            <person name="Fujiwara M."/>
            <person name="Mori M."/>
            <person name="Tomita M."/>
            <person name="Arakawa K."/>
        </authorList>
    </citation>
    <scope>NUCLEOTIDE SEQUENCE [LARGE SCALE GENOMIC DNA]</scope>
</reference>
<evidence type="ECO:0000256" key="4">
    <source>
        <dbReference type="ARBA" id="ARBA00023157"/>
    </source>
</evidence>
<organism evidence="8 9">
    <name type="scientific">Araneus ventricosus</name>
    <name type="common">Orbweaver spider</name>
    <name type="synonym">Epeira ventricosa</name>
    <dbReference type="NCBI Taxonomy" id="182803"/>
    <lineage>
        <taxon>Eukaryota</taxon>
        <taxon>Metazoa</taxon>
        <taxon>Ecdysozoa</taxon>
        <taxon>Arthropoda</taxon>
        <taxon>Chelicerata</taxon>
        <taxon>Arachnida</taxon>
        <taxon>Araneae</taxon>
        <taxon>Araneomorphae</taxon>
        <taxon>Entelegynae</taxon>
        <taxon>Araneoidea</taxon>
        <taxon>Araneidae</taxon>
        <taxon>Araneus</taxon>
    </lineage>
</organism>
<dbReference type="PROSITE" id="PS50026">
    <property type="entry name" value="EGF_3"/>
    <property type="match status" value="1"/>
</dbReference>
<dbReference type="EMBL" id="BGPR01091276">
    <property type="protein sequence ID" value="GBM22623.1"/>
    <property type="molecule type" value="Genomic_DNA"/>
</dbReference>
<evidence type="ECO:0000256" key="3">
    <source>
        <dbReference type="ARBA" id="ARBA00022737"/>
    </source>
</evidence>
<dbReference type="OrthoDB" id="6427640at2759"/>
<evidence type="ECO:0000256" key="6">
    <source>
        <dbReference type="PROSITE-ProRule" id="PRU00076"/>
    </source>
</evidence>
<keyword evidence="9" id="KW-1185">Reference proteome</keyword>
<dbReference type="Proteomes" id="UP000499080">
    <property type="component" value="Unassembled WGS sequence"/>
</dbReference>
<gene>
    <name evidence="8" type="ORF">AVEN_151617_1</name>
</gene>
<name>A0A4Y2E0E2_ARAVE</name>
<dbReference type="PROSITE" id="PS00022">
    <property type="entry name" value="EGF_1"/>
    <property type="match status" value="1"/>
</dbReference>
<dbReference type="Gene3D" id="2.10.25.10">
    <property type="entry name" value="Laminin"/>
    <property type="match status" value="1"/>
</dbReference>
<keyword evidence="2" id="KW-0732">Signal</keyword>
<keyword evidence="3" id="KW-0677">Repeat</keyword>
<evidence type="ECO:0000313" key="8">
    <source>
        <dbReference type="EMBL" id="GBM22623.1"/>
    </source>
</evidence>
<evidence type="ECO:0000256" key="1">
    <source>
        <dbReference type="ARBA" id="ARBA00022536"/>
    </source>
</evidence>